<dbReference type="SMART" id="SM00563">
    <property type="entry name" value="PlsC"/>
    <property type="match status" value="1"/>
</dbReference>
<comment type="domain">
    <text evidence="5">The HXXXXD motif is essential for acyltransferase activity and may constitute the binding site for the phosphate moiety of the glycerol-3-phosphate.</text>
</comment>
<dbReference type="EC" id="2.3.1.51" evidence="5"/>
<dbReference type="GO" id="GO:0003841">
    <property type="term" value="F:1-acylglycerol-3-phosphate O-acyltransferase activity"/>
    <property type="evidence" value="ECO:0007669"/>
    <property type="project" value="UniProtKB-UniRule"/>
</dbReference>
<dbReference type="GO" id="GO:0016020">
    <property type="term" value="C:membrane"/>
    <property type="evidence" value="ECO:0007669"/>
    <property type="project" value="InterPro"/>
</dbReference>
<dbReference type="NCBIfam" id="TIGR00530">
    <property type="entry name" value="AGP_acyltrn"/>
    <property type="match status" value="1"/>
</dbReference>
<reference evidence="7 8" key="1">
    <citation type="journal article" date="2021" name="Elife">
        <title>Chloroplast acquisition without the gene transfer in kleptoplastic sea slugs, Plakobranchus ocellatus.</title>
        <authorList>
            <person name="Maeda T."/>
            <person name="Takahashi S."/>
            <person name="Yoshida T."/>
            <person name="Shimamura S."/>
            <person name="Takaki Y."/>
            <person name="Nagai Y."/>
            <person name="Toyoda A."/>
            <person name="Suzuki Y."/>
            <person name="Arimoto A."/>
            <person name="Ishii H."/>
            <person name="Satoh N."/>
            <person name="Nishiyama T."/>
            <person name="Hasebe M."/>
            <person name="Maruyama T."/>
            <person name="Minagawa J."/>
            <person name="Obokata J."/>
            <person name="Shigenobu S."/>
        </authorList>
    </citation>
    <scope>NUCLEOTIDE SEQUENCE [LARGE SCALE GENOMIC DNA]</scope>
</reference>
<evidence type="ECO:0000256" key="1">
    <source>
        <dbReference type="ARBA" id="ARBA00004728"/>
    </source>
</evidence>
<feature type="domain" description="Phospholipid/glycerol acyltransferase" evidence="6">
    <location>
        <begin position="77"/>
        <end position="193"/>
    </location>
</feature>
<dbReference type="PANTHER" id="PTHR10434:SF11">
    <property type="entry name" value="1-ACYL-SN-GLYCEROL-3-PHOSPHATE ACYLTRANSFERASE"/>
    <property type="match status" value="1"/>
</dbReference>
<dbReference type="Proteomes" id="UP000735302">
    <property type="component" value="Unassembled WGS sequence"/>
</dbReference>
<organism evidence="7 8">
    <name type="scientific">Plakobranchus ocellatus</name>
    <dbReference type="NCBI Taxonomy" id="259542"/>
    <lineage>
        <taxon>Eukaryota</taxon>
        <taxon>Metazoa</taxon>
        <taxon>Spiralia</taxon>
        <taxon>Lophotrochozoa</taxon>
        <taxon>Mollusca</taxon>
        <taxon>Gastropoda</taxon>
        <taxon>Heterobranchia</taxon>
        <taxon>Euthyneura</taxon>
        <taxon>Panpulmonata</taxon>
        <taxon>Sacoglossa</taxon>
        <taxon>Placobranchoidea</taxon>
        <taxon>Plakobranchidae</taxon>
        <taxon>Plakobranchus</taxon>
    </lineage>
</organism>
<keyword evidence="5" id="KW-0594">Phospholipid biosynthesis</keyword>
<keyword evidence="4 5" id="KW-0012">Acyltransferase</keyword>
<dbReference type="GO" id="GO:0005783">
    <property type="term" value="C:endoplasmic reticulum"/>
    <property type="evidence" value="ECO:0007669"/>
    <property type="project" value="TreeGrafter"/>
</dbReference>
<evidence type="ECO:0000259" key="6">
    <source>
        <dbReference type="SMART" id="SM00563"/>
    </source>
</evidence>
<protein>
    <recommendedName>
        <fullName evidence="5">1-acyl-sn-glycerol-3-phosphate acyltransferase</fullName>
        <ecNumber evidence="5">2.3.1.51</ecNumber>
    </recommendedName>
</protein>
<keyword evidence="5" id="KW-0443">Lipid metabolism</keyword>
<keyword evidence="5" id="KW-1208">Phospholipid metabolism</keyword>
<evidence type="ECO:0000256" key="3">
    <source>
        <dbReference type="ARBA" id="ARBA00022679"/>
    </source>
</evidence>
<accession>A0AAV3ZNN4</accession>
<evidence type="ECO:0000313" key="7">
    <source>
        <dbReference type="EMBL" id="GFO00686.1"/>
    </source>
</evidence>
<proteinExistence type="inferred from homology"/>
<keyword evidence="5" id="KW-0444">Lipid biosynthesis</keyword>
<dbReference type="AlphaFoldDB" id="A0AAV3ZNN4"/>
<sequence length="251" mass="28280">MTPIYYLTFTHELERNVGGIVACESALRSAATLLSQIRATPSAPRFITKCVNLFLKQIVGLDITIRGKSNIDKAETAIIVLNHQSSVDMIPMFMMWPENCVALAKREILYLSGTFGVGAWLCGTIFIDRLNPERARKTMEQTAEKIKRKKLRVVIFPEGTRNHEGSLLPFKKGAFHLAVQGQVPIIPVVFSSYDNFYNKKEKRFNEGKVIVEIMEPIPTQGLSASDVTELTENTREKMLQVFDRISAEVKT</sequence>
<dbReference type="PANTHER" id="PTHR10434">
    <property type="entry name" value="1-ACYL-SN-GLYCEROL-3-PHOSPHATE ACYLTRANSFERASE"/>
    <property type="match status" value="1"/>
</dbReference>
<comment type="caution">
    <text evidence="7">The sequence shown here is derived from an EMBL/GenBank/DDBJ whole genome shotgun (WGS) entry which is preliminary data.</text>
</comment>
<gene>
    <name evidence="7" type="ORF">PoB_002719100</name>
</gene>
<dbReference type="GO" id="GO:0006654">
    <property type="term" value="P:phosphatidic acid biosynthetic process"/>
    <property type="evidence" value="ECO:0007669"/>
    <property type="project" value="TreeGrafter"/>
</dbReference>
<dbReference type="InterPro" id="IPR002123">
    <property type="entry name" value="Plipid/glycerol_acylTrfase"/>
</dbReference>
<evidence type="ECO:0000256" key="2">
    <source>
        <dbReference type="ARBA" id="ARBA00008655"/>
    </source>
</evidence>
<comment type="pathway">
    <text evidence="1">Phospholipid metabolism; CDP-diacylglycerol biosynthesis; CDP-diacylglycerol from sn-glycerol 3-phosphate: step 2/3.</text>
</comment>
<name>A0AAV3ZNN4_9GAST</name>
<comment type="similarity">
    <text evidence="2 5">Belongs to the 1-acyl-sn-glycerol-3-phosphate acyltransferase family.</text>
</comment>
<dbReference type="EMBL" id="BLXT01003136">
    <property type="protein sequence ID" value="GFO00686.1"/>
    <property type="molecule type" value="Genomic_DNA"/>
</dbReference>
<dbReference type="CDD" id="cd07989">
    <property type="entry name" value="LPLAT_AGPAT-like"/>
    <property type="match status" value="1"/>
</dbReference>
<dbReference type="InterPro" id="IPR004552">
    <property type="entry name" value="AGP_acyltrans"/>
</dbReference>
<evidence type="ECO:0000256" key="4">
    <source>
        <dbReference type="ARBA" id="ARBA00023315"/>
    </source>
</evidence>
<dbReference type="SUPFAM" id="SSF69593">
    <property type="entry name" value="Glycerol-3-phosphate (1)-acyltransferase"/>
    <property type="match status" value="1"/>
</dbReference>
<evidence type="ECO:0000256" key="5">
    <source>
        <dbReference type="RuleBase" id="RU361267"/>
    </source>
</evidence>
<dbReference type="Pfam" id="PF01553">
    <property type="entry name" value="Acyltransferase"/>
    <property type="match status" value="1"/>
</dbReference>
<comment type="catalytic activity">
    <reaction evidence="5">
        <text>a 1-acyl-sn-glycero-3-phosphate + an acyl-CoA = a 1,2-diacyl-sn-glycero-3-phosphate + CoA</text>
        <dbReference type="Rhea" id="RHEA:19709"/>
        <dbReference type="ChEBI" id="CHEBI:57287"/>
        <dbReference type="ChEBI" id="CHEBI:57970"/>
        <dbReference type="ChEBI" id="CHEBI:58342"/>
        <dbReference type="ChEBI" id="CHEBI:58608"/>
        <dbReference type="EC" id="2.3.1.51"/>
    </reaction>
</comment>
<evidence type="ECO:0000313" key="8">
    <source>
        <dbReference type="Proteomes" id="UP000735302"/>
    </source>
</evidence>
<keyword evidence="3 5" id="KW-0808">Transferase</keyword>
<keyword evidence="8" id="KW-1185">Reference proteome</keyword>